<evidence type="ECO:0000313" key="1">
    <source>
        <dbReference type="EMBL" id="EXB40469.1"/>
    </source>
</evidence>
<reference evidence="2" key="1">
    <citation type="submission" date="2013-01" db="EMBL/GenBank/DDBJ databases">
        <title>Draft Genome Sequence of a Mulberry Tree, Morus notabilis C.K. Schneid.</title>
        <authorList>
            <person name="He N."/>
            <person name="Zhao S."/>
        </authorList>
    </citation>
    <scope>NUCLEOTIDE SEQUENCE</scope>
</reference>
<protein>
    <submittedName>
        <fullName evidence="1">Uncharacterized protein</fullName>
    </submittedName>
</protein>
<name>W9QLM5_9ROSA</name>
<keyword evidence="2" id="KW-1185">Reference proteome</keyword>
<proteinExistence type="predicted"/>
<dbReference type="AlphaFoldDB" id="W9QLM5"/>
<gene>
    <name evidence="1" type="ORF">L484_013772</name>
</gene>
<accession>W9QLM5</accession>
<organism evidence="1 2">
    <name type="scientific">Morus notabilis</name>
    <dbReference type="NCBI Taxonomy" id="981085"/>
    <lineage>
        <taxon>Eukaryota</taxon>
        <taxon>Viridiplantae</taxon>
        <taxon>Streptophyta</taxon>
        <taxon>Embryophyta</taxon>
        <taxon>Tracheophyta</taxon>
        <taxon>Spermatophyta</taxon>
        <taxon>Magnoliopsida</taxon>
        <taxon>eudicotyledons</taxon>
        <taxon>Gunneridae</taxon>
        <taxon>Pentapetalae</taxon>
        <taxon>rosids</taxon>
        <taxon>fabids</taxon>
        <taxon>Rosales</taxon>
        <taxon>Moraceae</taxon>
        <taxon>Moreae</taxon>
        <taxon>Morus</taxon>
    </lineage>
</organism>
<evidence type="ECO:0000313" key="2">
    <source>
        <dbReference type="Proteomes" id="UP000030645"/>
    </source>
</evidence>
<sequence>MDAQIPATNLTHPRIEKVLLQNEILRARDFPAKKFAGIGRPERNLGGIVDVIRRSKKILDGFAVRENGRN</sequence>
<dbReference type="EMBL" id="KE343768">
    <property type="protein sequence ID" value="EXB40469.1"/>
    <property type="molecule type" value="Genomic_DNA"/>
</dbReference>
<dbReference type="Proteomes" id="UP000030645">
    <property type="component" value="Unassembled WGS sequence"/>
</dbReference>